<dbReference type="EMBL" id="KL584753">
    <property type="protein sequence ID" value="KEQ97698.1"/>
    <property type="molecule type" value="Genomic_DNA"/>
</dbReference>
<organism evidence="2 3">
    <name type="scientific">Aureobasidium subglaciale (strain EXF-2481)</name>
    <name type="common">Aureobasidium pullulans var. subglaciale</name>
    <dbReference type="NCBI Taxonomy" id="1043005"/>
    <lineage>
        <taxon>Eukaryota</taxon>
        <taxon>Fungi</taxon>
        <taxon>Dikarya</taxon>
        <taxon>Ascomycota</taxon>
        <taxon>Pezizomycotina</taxon>
        <taxon>Dothideomycetes</taxon>
        <taxon>Dothideomycetidae</taxon>
        <taxon>Dothideales</taxon>
        <taxon>Saccotheciaceae</taxon>
        <taxon>Aureobasidium</taxon>
    </lineage>
</organism>
<accession>A0A074YIU3</accession>
<keyword evidence="3" id="KW-1185">Reference proteome</keyword>
<proteinExistence type="predicted"/>
<sequence length="179" mass="20004">MKSSKAELEKASLKANELALERTKVKEKLETVQKAKKAVEEARDRADSTGKMAAARLRLILIDEDVNEAEFEQFLDLLVEMSSNTALASIEFPMGEEAFEGLSPLQESVQWAISFCSLEQTTPYLHQSLDLHVLSRKPETTEPTVVRHARGALCQSRRARCPQAVRSTELLTDCLLDSL</sequence>
<name>A0A074YIU3_AURSE</name>
<feature type="coiled-coil region" evidence="1">
    <location>
        <begin position="1"/>
        <end position="45"/>
    </location>
</feature>
<dbReference type="Proteomes" id="UP000030641">
    <property type="component" value="Unassembled WGS sequence"/>
</dbReference>
<evidence type="ECO:0000313" key="3">
    <source>
        <dbReference type="Proteomes" id="UP000030641"/>
    </source>
</evidence>
<dbReference type="InParanoid" id="A0A074YIU3"/>
<evidence type="ECO:0000256" key="1">
    <source>
        <dbReference type="SAM" id="Coils"/>
    </source>
</evidence>
<dbReference type="GeneID" id="25368935"/>
<dbReference type="AlphaFoldDB" id="A0A074YIU3"/>
<evidence type="ECO:0000313" key="2">
    <source>
        <dbReference type="EMBL" id="KEQ97698.1"/>
    </source>
</evidence>
<dbReference type="RefSeq" id="XP_013346501.1">
    <property type="nucleotide sequence ID" value="XM_013491047.1"/>
</dbReference>
<gene>
    <name evidence="2" type="ORF">AUEXF2481DRAFT_540919</name>
</gene>
<reference evidence="2 3" key="1">
    <citation type="journal article" date="2014" name="BMC Genomics">
        <title>Genome sequencing of four Aureobasidium pullulans varieties: biotechnological potential, stress tolerance, and description of new species.</title>
        <authorList>
            <person name="Gostin Ar C."/>
            <person name="Ohm R.A."/>
            <person name="Kogej T."/>
            <person name="Sonjak S."/>
            <person name="Turk M."/>
            <person name="Zajc J."/>
            <person name="Zalar P."/>
            <person name="Grube M."/>
            <person name="Sun H."/>
            <person name="Han J."/>
            <person name="Sharma A."/>
            <person name="Chiniquy J."/>
            <person name="Ngan C.Y."/>
            <person name="Lipzen A."/>
            <person name="Barry K."/>
            <person name="Grigoriev I.V."/>
            <person name="Gunde-Cimerman N."/>
        </authorList>
    </citation>
    <scope>NUCLEOTIDE SEQUENCE [LARGE SCALE GENOMIC DNA]</scope>
    <source>
        <strain evidence="2 3">EXF-2481</strain>
    </source>
</reference>
<dbReference type="HOGENOM" id="CLU_1503183_0_0_1"/>
<protein>
    <submittedName>
        <fullName evidence="2">Uncharacterized protein</fullName>
    </submittedName>
</protein>
<keyword evidence="1" id="KW-0175">Coiled coil</keyword>